<reference evidence="1 2" key="1">
    <citation type="submission" date="2018-06" db="EMBL/GenBank/DDBJ databases">
        <authorList>
            <consortium name="Pathogen Informatics"/>
            <person name="Doyle S."/>
        </authorList>
    </citation>
    <scope>NUCLEOTIDE SEQUENCE [LARGE SCALE GENOMIC DNA]</scope>
    <source>
        <strain evidence="1 2">NCTC12413</strain>
    </source>
</reference>
<name>A0A380C075_9STAP</name>
<dbReference type="AlphaFoldDB" id="A0A380C075"/>
<proteinExistence type="predicted"/>
<gene>
    <name evidence="1" type="ORF">NCTC12413_00444</name>
</gene>
<evidence type="ECO:0000313" key="1">
    <source>
        <dbReference type="EMBL" id="SUJ10457.1"/>
    </source>
</evidence>
<evidence type="ECO:0000313" key="2">
    <source>
        <dbReference type="Proteomes" id="UP000254956"/>
    </source>
</evidence>
<sequence>MINQVYQLVAPRQIEVTYNNEDITRDKVIVRPLYLSICAADQRYYTGSRNQTVLEKNYLCL</sequence>
<dbReference type="Proteomes" id="UP000254956">
    <property type="component" value="Unassembled WGS sequence"/>
</dbReference>
<dbReference type="EMBL" id="UGZE01000001">
    <property type="protein sequence ID" value="SUJ10457.1"/>
    <property type="molecule type" value="Genomic_DNA"/>
</dbReference>
<protein>
    <submittedName>
        <fullName evidence="1">Zinc-binding dehydrogenase</fullName>
    </submittedName>
</protein>
<accession>A0A380C075</accession>
<organism evidence="1 2">
    <name type="scientific">Staphylococcus arlettae</name>
    <dbReference type="NCBI Taxonomy" id="29378"/>
    <lineage>
        <taxon>Bacteria</taxon>
        <taxon>Bacillati</taxon>
        <taxon>Bacillota</taxon>
        <taxon>Bacilli</taxon>
        <taxon>Bacillales</taxon>
        <taxon>Staphylococcaceae</taxon>
        <taxon>Staphylococcus</taxon>
    </lineage>
</organism>